<evidence type="ECO:0000313" key="1">
    <source>
        <dbReference type="EMBL" id="VDN49429.1"/>
    </source>
</evidence>
<protein>
    <submittedName>
        <fullName evidence="3">Regulator</fullName>
    </submittedName>
</protein>
<dbReference type="AlphaFoldDB" id="A0A183F0L6"/>
<evidence type="ECO:0000313" key="3">
    <source>
        <dbReference type="WBParaSite" id="GPUH_0002678701-mRNA-1"/>
    </source>
</evidence>
<dbReference type="WBParaSite" id="GPUH_0002678701-mRNA-1">
    <property type="protein sequence ID" value="GPUH_0002678701-mRNA-1"/>
    <property type="gene ID" value="GPUH_0002678701"/>
</dbReference>
<organism evidence="3">
    <name type="scientific">Gongylonema pulchrum</name>
    <dbReference type="NCBI Taxonomy" id="637853"/>
    <lineage>
        <taxon>Eukaryota</taxon>
        <taxon>Metazoa</taxon>
        <taxon>Ecdysozoa</taxon>
        <taxon>Nematoda</taxon>
        <taxon>Chromadorea</taxon>
        <taxon>Rhabditida</taxon>
        <taxon>Spirurina</taxon>
        <taxon>Spiruromorpha</taxon>
        <taxon>Spiruroidea</taxon>
        <taxon>Gongylonematidae</taxon>
        <taxon>Gongylonema</taxon>
    </lineage>
</organism>
<sequence length="92" mass="10450">MDEQWNFMIIPLDFSFMPVRDARQIQKFRLAELNYIAAGEICPIPHELPLTLPKSLQAQASDLQMSRHMALLLARNGKVYYAGDGTRMGLQG</sequence>
<reference evidence="3" key="1">
    <citation type="submission" date="2016-06" db="UniProtKB">
        <authorList>
            <consortium name="WormBaseParasite"/>
        </authorList>
    </citation>
    <scope>IDENTIFICATION</scope>
</reference>
<keyword evidence="2" id="KW-1185">Reference proteome</keyword>
<name>A0A183F0L6_9BILA</name>
<dbReference type="Proteomes" id="UP000271098">
    <property type="component" value="Unassembled WGS sequence"/>
</dbReference>
<proteinExistence type="predicted"/>
<accession>A0A183F0L6</accession>
<reference evidence="1 2" key="2">
    <citation type="submission" date="2018-11" db="EMBL/GenBank/DDBJ databases">
        <authorList>
            <consortium name="Pathogen Informatics"/>
        </authorList>
    </citation>
    <scope>NUCLEOTIDE SEQUENCE [LARGE SCALE GENOMIC DNA]</scope>
</reference>
<dbReference type="OrthoDB" id="636773at2759"/>
<gene>
    <name evidence="1" type="ORF">GPUH_LOCUS26757</name>
</gene>
<evidence type="ECO:0000313" key="2">
    <source>
        <dbReference type="Proteomes" id="UP000271098"/>
    </source>
</evidence>
<dbReference type="EMBL" id="UYRT01113744">
    <property type="protein sequence ID" value="VDN49429.1"/>
    <property type="molecule type" value="Genomic_DNA"/>
</dbReference>